<feature type="region of interest" description="Disordered" evidence="1">
    <location>
        <begin position="71"/>
        <end position="91"/>
    </location>
</feature>
<dbReference type="EMBL" id="MU825732">
    <property type="protein sequence ID" value="KAJ7388026.1"/>
    <property type="molecule type" value="Genomic_DNA"/>
</dbReference>
<reference evidence="2" key="1">
    <citation type="submission" date="2023-01" db="EMBL/GenBank/DDBJ databases">
        <title>Genome assembly of the deep-sea coral Lophelia pertusa.</title>
        <authorList>
            <person name="Herrera S."/>
            <person name="Cordes E."/>
        </authorList>
    </citation>
    <scope>NUCLEOTIDE SEQUENCE</scope>
    <source>
        <strain evidence="2">USNM1676648</strain>
        <tissue evidence="2">Polyp</tissue>
    </source>
</reference>
<evidence type="ECO:0000313" key="2">
    <source>
        <dbReference type="EMBL" id="KAJ7388026.1"/>
    </source>
</evidence>
<sequence>MFSSVHLIWYVQQRAPYMRAPYMVCSAACTLYGMFSRRAPYLGAFLFLTELLALSLVNDLYKAPVVDGMKHRNNKPKKSGSQMNLAWKSDN</sequence>
<dbReference type="AlphaFoldDB" id="A0A9W9ZUF5"/>
<dbReference type="Proteomes" id="UP001163046">
    <property type="component" value="Unassembled WGS sequence"/>
</dbReference>
<evidence type="ECO:0000256" key="1">
    <source>
        <dbReference type="SAM" id="MobiDB-lite"/>
    </source>
</evidence>
<comment type="caution">
    <text evidence="2">The sequence shown here is derived from an EMBL/GenBank/DDBJ whole genome shotgun (WGS) entry which is preliminary data.</text>
</comment>
<accession>A0A9W9ZUF5</accession>
<gene>
    <name evidence="2" type="ORF">OS493_040299</name>
</gene>
<protein>
    <submittedName>
        <fullName evidence="2">Uncharacterized protein</fullName>
    </submittedName>
</protein>
<proteinExistence type="predicted"/>
<organism evidence="2 3">
    <name type="scientific">Desmophyllum pertusum</name>
    <dbReference type="NCBI Taxonomy" id="174260"/>
    <lineage>
        <taxon>Eukaryota</taxon>
        <taxon>Metazoa</taxon>
        <taxon>Cnidaria</taxon>
        <taxon>Anthozoa</taxon>
        <taxon>Hexacorallia</taxon>
        <taxon>Scleractinia</taxon>
        <taxon>Caryophylliina</taxon>
        <taxon>Caryophylliidae</taxon>
        <taxon>Desmophyllum</taxon>
    </lineage>
</organism>
<keyword evidence="3" id="KW-1185">Reference proteome</keyword>
<evidence type="ECO:0000313" key="3">
    <source>
        <dbReference type="Proteomes" id="UP001163046"/>
    </source>
</evidence>
<name>A0A9W9ZUF5_9CNID</name>